<dbReference type="OrthoDB" id="8061640at2759"/>
<proteinExistence type="predicted"/>
<reference evidence="2" key="1">
    <citation type="submission" date="2020-04" db="EMBL/GenBank/DDBJ databases">
        <authorList>
            <person name="Alioto T."/>
            <person name="Alioto T."/>
            <person name="Gomez Garrido J."/>
        </authorList>
    </citation>
    <scope>NUCLEOTIDE SEQUENCE</scope>
    <source>
        <strain evidence="2">A484AB</strain>
    </source>
</reference>
<dbReference type="PANTHER" id="PTHR47331">
    <property type="entry name" value="PHD-TYPE DOMAIN-CONTAINING PROTEIN"/>
    <property type="match status" value="1"/>
</dbReference>
<accession>A0A6S7FVX7</accession>
<dbReference type="Pfam" id="PF05585">
    <property type="entry name" value="DUF1758"/>
    <property type="match status" value="1"/>
</dbReference>
<gene>
    <name evidence="2" type="ORF">PACLA_8A035262</name>
</gene>
<feature type="region of interest" description="Disordered" evidence="1">
    <location>
        <begin position="1"/>
        <end position="21"/>
    </location>
</feature>
<dbReference type="InterPro" id="IPR008737">
    <property type="entry name" value="DUF1758"/>
</dbReference>
<dbReference type="SMART" id="SM00343">
    <property type="entry name" value="ZnF_C2HC"/>
    <property type="match status" value="2"/>
</dbReference>
<dbReference type="GO" id="GO:0008270">
    <property type="term" value="F:zinc ion binding"/>
    <property type="evidence" value="ECO:0007669"/>
    <property type="project" value="InterPro"/>
</dbReference>
<evidence type="ECO:0000313" key="3">
    <source>
        <dbReference type="Proteomes" id="UP001152795"/>
    </source>
</evidence>
<dbReference type="InterPro" id="IPR005312">
    <property type="entry name" value="DUF1759"/>
</dbReference>
<feature type="region of interest" description="Disordered" evidence="1">
    <location>
        <begin position="99"/>
        <end position="126"/>
    </location>
</feature>
<dbReference type="InterPro" id="IPR008042">
    <property type="entry name" value="Retrotrans_Pao"/>
</dbReference>
<feature type="region of interest" description="Disordered" evidence="1">
    <location>
        <begin position="728"/>
        <end position="762"/>
    </location>
</feature>
<protein>
    <submittedName>
        <fullName evidence="2">PREDICTED: uncharacterized protein LOC105315219</fullName>
    </submittedName>
</protein>
<dbReference type="InterPro" id="IPR001878">
    <property type="entry name" value="Znf_CCHC"/>
</dbReference>
<dbReference type="GO" id="GO:0003676">
    <property type="term" value="F:nucleic acid binding"/>
    <property type="evidence" value="ECO:0007669"/>
    <property type="project" value="InterPro"/>
</dbReference>
<organism evidence="2 3">
    <name type="scientific">Paramuricea clavata</name>
    <name type="common">Red gorgonian</name>
    <name type="synonym">Violescent sea-whip</name>
    <dbReference type="NCBI Taxonomy" id="317549"/>
    <lineage>
        <taxon>Eukaryota</taxon>
        <taxon>Metazoa</taxon>
        <taxon>Cnidaria</taxon>
        <taxon>Anthozoa</taxon>
        <taxon>Octocorallia</taxon>
        <taxon>Malacalcyonacea</taxon>
        <taxon>Plexauridae</taxon>
        <taxon>Paramuricea</taxon>
    </lineage>
</organism>
<feature type="region of interest" description="Disordered" evidence="1">
    <location>
        <begin position="1355"/>
        <end position="1393"/>
    </location>
</feature>
<keyword evidence="3" id="KW-1185">Reference proteome</keyword>
<evidence type="ECO:0000313" key="2">
    <source>
        <dbReference type="EMBL" id="CAB3982147.1"/>
    </source>
</evidence>
<name>A0A6S7FVX7_PARCT</name>
<feature type="region of interest" description="Disordered" evidence="1">
    <location>
        <begin position="405"/>
        <end position="468"/>
    </location>
</feature>
<feature type="compositionally biased region" description="Low complexity" evidence="1">
    <location>
        <begin position="732"/>
        <end position="744"/>
    </location>
</feature>
<dbReference type="Pfam" id="PF05380">
    <property type="entry name" value="Peptidase_A17"/>
    <property type="match status" value="1"/>
</dbReference>
<dbReference type="PANTHER" id="PTHR47331:SF5">
    <property type="entry name" value="RIBONUCLEASE H"/>
    <property type="match status" value="1"/>
</dbReference>
<dbReference type="Proteomes" id="UP001152795">
    <property type="component" value="Unassembled WGS sequence"/>
</dbReference>
<feature type="compositionally biased region" description="Basic and acidic residues" evidence="1">
    <location>
        <begin position="1380"/>
        <end position="1393"/>
    </location>
</feature>
<dbReference type="EMBL" id="CACRXK020000472">
    <property type="protein sequence ID" value="CAB3982147.1"/>
    <property type="molecule type" value="Genomic_DNA"/>
</dbReference>
<evidence type="ECO:0000256" key="1">
    <source>
        <dbReference type="SAM" id="MobiDB-lite"/>
    </source>
</evidence>
<feature type="compositionally biased region" description="Polar residues" evidence="1">
    <location>
        <begin position="408"/>
        <end position="422"/>
    </location>
</feature>
<feature type="compositionally biased region" description="Basic residues" evidence="1">
    <location>
        <begin position="7"/>
        <end position="19"/>
    </location>
</feature>
<sequence length="1393" mass="159077">MSEEATKKRKIRGGHRTSTKRTINASSTILDDFDPSNKQLTEKLLQQKITLKEKLDILQNLDNDILAITEEKDIEKEIEESDLLRERIHATIVRIDSVVSPMSLPPSPSPEGTQEEGNSHNSSIISHSSAKIKLPKLSLKKFKGDIKEWTPFWDSYTSAIHDNPDLSDIDKFNYLNSLLESKAAEAIAGLKITSANYQEAVDVLNQRFGDKQQIINSHMDSLLQLPAVTSLHDVQSIRQLYNKVESHIRGLKSLGVETATYGNLMISILMQRLPPGLRIIVTKKMQEDECSLDKLMTIFRQELEARERANLQCLPSSKSSYQRNKPGTAATLFTGLHDTTCSYCQGKHLSANCKTVTNVAARRDILKRSGRCFVCLRKNHISRECQSNIKCFKCGRRHHGSLCMGGQPRQQHPNSDPPTNQQEPRHPRQPATETEKGDETGIGGKNLPAQPNRERDQQQQQQQATTSQTMYVGTRTSILLQTAKVNIYKPGMQENRVNARLILDSGSQRSFVTTRVKNQLNLDAEGTENLMIKTFGGEAEELQTCEFLHFNIETESTYPDLPLTAFVVPTICQPLRHQTTQTAQEIYHHLEGLNLADLNTGEEELEVDILVGSDQYWNLITGAVRRGDSGPNAMRTKVGWVLSGPVTDPVSEKTSVNLVNTHVLKFATQPLTPDATDMTQELRRFWELESLEGGFNLRKFFSNSPTLMNQINENEVQLLADCNDEQDTLQTSESISQGESRSSQTLRMEHDQSYTRETTGNLSEPVEKCEQKILGVKWNYQEDCFVFDLGPIAQAAKECEPTKRNIISIASKFYDPLGFISPIIVQMKLLFQSLCDSGIEWDAPITEELKSKWLKLVNDLQETKPMTLPRYYFVHIKEKVLARQLHGFCDASISAYAAVVYLVVTTTTRRYATFVTAKTRVAPSQKQTIPRLELLSAVILSRLMKNTYEALKSVLELDENVVCWTDSLVSLYWIRGETKEWKQFVQLRVNEIRSLICSSSWRHCPGVDNPADIPTRSIKCSELGQCELWRNGPPWLSEELQPNDELIDEPSPSEECLRELKKKPHHSPTALLTEATGQGIKELMNIATFSNYHRLLRVTVYVLRFVRKLKANVKRRADKSQERLKNSWLEEINEAETLWLKEMQTSLPEHLKYQDWRRQFGIFVDEKGITRCGGRLENANIHESAKHPILLDPRHQLTQDCEEPVTPSHLMHGRRLLSLPTQDEVEDKDWEPTSTDIAKRERHLASLLDHFWRRWKTEYLLELREAHRDRKSVQSNKELIKINDIVIVHDENRSRSLWRLGRVMHLVRGNDGKVRGAKVKVAERGKKPTTLRRPIQKLYPIEIGNQDITQQKVDMDSTTIQPQKEESITQRPRRAAAVKATEKRRELIRNEQL</sequence>
<comment type="caution">
    <text evidence="2">The sequence shown here is derived from an EMBL/GenBank/DDBJ whole genome shotgun (WGS) entry which is preliminary data.</text>
</comment>
<dbReference type="Pfam" id="PF03564">
    <property type="entry name" value="DUF1759"/>
    <property type="match status" value="1"/>
</dbReference>
<dbReference type="Pfam" id="PF18701">
    <property type="entry name" value="DUF5641"/>
    <property type="match status" value="1"/>
</dbReference>
<dbReference type="InterPro" id="IPR040676">
    <property type="entry name" value="DUF5641"/>
</dbReference>